<dbReference type="EMBL" id="CP006629">
    <property type="protein sequence ID" value="AIB09924.1"/>
    <property type="molecule type" value="Genomic_DNA"/>
</dbReference>
<name>A0A060DBM0_9EUKA</name>
<evidence type="ECO:0000313" key="3">
    <source>
        <dbReference type="EMBL" id="AIB09692.1"/>
    </source>
</evidence>
<evidence type="ECO:0000313" key="7">
    <source>
        <dbReference type="EMBL" id="AIB10084.1"/>
    </source>
</evidence>
<evidence type="ECO:0000313" key="8">
    <source>
        <dbReference type="Proteomes" id="UP000243670"/>
    </source>
</evidence>
<dbReference type="Proteomes" id="UP000243670">
    <property type="component" value="Nucleomorph 1"/>
</dbReference>
<evidence type="ECO:0000256" key="1">
    <source>
        <dbReference type="SAM" id="Phobius"/>
    </source>
</evidence>
<geneLocation type="nucleomorph" evidence="5"/>
<keyword evidence="5" id="KW-0542">Nucleomorph</keyword>
<dbReference type="EMBL" id="CP006629">
    <property type="protein sequence ID" value="AIB10084.1"/>
    <property type="molecule type" value="Genomic_DNA"/>
</dbReference>
<evidence type="ECO:0000313" key="2">
    <source>
        <dbReference type="EMBL" id="AIB09505.1"/>
    </source>
</evidence>
<organism evidence="5 8">
    <name type="scientific">Lotharella oceanica</name>
    <dbReference type="NCBI Taxonomy" id="641309"/>
    <lineage>
        <taxon>Eukaryota</taxon>
        <taxon>Sar</taxon>
        <taxon>Rhizaria</taxon>
        <taxon>Cercozoa</taxon>
        <taxon>Chlorarachniophyceae</taxon>
        <taxon>Lotharella</taxon>
    </lineage>
</organism>
<keyword evidence="1" id="KW-0812">Transmembrane</keyword>
<evidence type="ECO:0000313" key="4">
    <source>
        <dbReference type="EMBL" id="AIB09721.1"/>
    </source>
</evidence>
<evidence type="ECO:0000313" key="5">
    <source>
        <dbReference type="EMBL" id="AIB09895.1"/>
    </source>
</evidence>
<proteinExistence type="predicted"/>
<dbReference type="EMBL" id="CP006628">
    <property type="protein sequence ID" value="AIB09721.1"/>
    <property type="molecule type" value="Genomic_DNA"/>
</dbReference>
<dbReference type="EMBL" id="CP006627">
    <property type="protein sequence ID" value="AIB09692.1"/>
    <property type="molecule type" value="Genomic_DNA"/>
</dbReference>
<sequence>MYYVELPNKHAPSKHKHKNIALMVSMIQGAWNSLDDEDKLVLVVSTTVITSVVIYLCYVDNIRTTDEFIAWLASWLIWIIRKVIYFIRKFIEEIIKGLKDAFTKPI</sequence>
<dbReference type="Proteomes" id="UP000243670">
    <property type="component" value="Nucleomorph 3"/>
</dbReference>
<accession>A0A060DBM0</accession>
<gene>
    <name evidence="2" type="ORF">M951_chr118</name>
    <name evidence="3" type="ORF">M951_chr1213</name>
    <name evidence="4" type="ORF">M951_chr218</name>
    <name evidence="5" type="ORF">M951_chr2203</name>
    <name evidence="6" type="ORF">M951_chr318</name>
    <name evidence="7" type="ORF">M951_chr3187</name>
</gene>
<reference evidence="5 8" key="1">
    <citation type="journal article" date="2014" name="BMC Genomics">
        <title>Nucleomorph and plastid genome sequences of the chlorarachniophyte Lotharella oceanica: convergent reductive evolution and frequent recombination in nucleomorph-bearing algae.</title>
        <authorList>
            <person name="Tanifuji G."/>
            <person name="Onodera N.T."/>
            <person name="Brown M.W."/>
            <person name="Curtis B.A."/>
            <person name="Roger A.J."/>
            <person name="Ka-Shu Wong G."/>
            <person name="Melkonian M."/>
            <person name="Archibald J.M."/>
        </authorList>
    </citation>
    <scope>NUCLEOTIDE SEQUENCE [LARGE SCALE GENOMIC DNA]</scope>
    <source>
        <strain evidence="5 8">CCMP622</strain>
    </source>
</reference>
<evidence type="ECO:0000313" key="6">
    <source>
        <dbReference type="EMBL" id="AIB09924.1"/>
    </source>
</evidence>
<protein>
    <submittedName>
        <fullName evidence="5">Uncharacterized protein</fullName>
    </submittedName>
</protein>
<dbReference type="AlphaFoldDB" id="A0A060DBM0"/>
<dbReference type="EMBL" id="CP006627">
    <property type="protein sequence ID" value="AIB09505.1"/>
    <property type="molecule type" value="Genomic_DNA"/>
</dbReference>
<feature type="transmembrane region" description="Helical" evidence="1">
    <location>
        <begin position="40"/>
        <end position="56"/>
    </location>
</feature>
<keyword evidence="1" id="KW-1133">Transmembrane helix</keyword>
<dbReference type="Proteomes" id="UP000243670">
    <property type="component" value="Nucleomorph 2"/>
</dbReference>
<dbReference type="EMBL" id="CP006628">
    <property type="protein sequence ID" value="AIB09895.1"/>
    <property type="molecule type" value="Genomic_DNA"/>
</dbReference>
<feature type="transmembrane region" description="Helical" evidence="1">
    <location>
        <begin position="68"/>
        <end position="87"/>
    </location>
</feature>
<keyword evidence="1" id="KW-0472">Membrane</keyword>